<keyword evidence="6" id="KW-0479">Metal-binding</keyword>
<evidence type="ECO:0000256" key="12">
    <source>
        <dbReference type="SAM" id="Phobius"/>
    </source>
</evidence>
<feature type="transmembrane region" description="Helical" evidence="12">
    <location>
        <begin position="7"/>
        <end position="23"/>
    </location>
</feature>
<keyword evidence="11 12" id="KW-0472">Membrane</keyword>
<evidence type="ECO:0000256" key="1">
    <source>
        <dbReference type="ARBA" id="ARBA00004429"/>
    </source>
</evidence>
<dbReference type="Pfam" id="PF00487">
    <property type="entry name" value="FA_desaturase"/>
    <property type="match status" value="1"/>
</dbReference>
<keyword evidence="8" id="KW-0560">Oxidoreductase</keyword>
<organism evidence="14">
    <name type="scientific">marine metagenome</name>
    <dbReference type="NCBI Taxonomy" id="408172"/>
    <lineage>
        <taxon>unclassified sequences</taxon>
        <taxon>metagenomes</taxon>
        <taxon>ecological metagenomes</taxon>
    </lineage>
</organism>
<keyword evidence="5 12" id="KW-0812">Transmembrane</keyword>
<feature type="transmembrane region" description="Helical" evidence="12">
    <location>
        <begin position="232"/>
        <end position="255"/>
    </location>
</feature>
<evidence type="ECO:0000256" key="8">
    <source>
        <dbReference type="ARBA" id="ARBA00023002"/>
    </source>
</evidence>
<dbReference type="GO" id="GO:0005886">
    <property type="term" value="C:plasma membrane"/>
    <property type="evidence" value="ECO:0007669"/>
    <property type="project" value="UniProtKB-SubCell"/>
</dbReference>
<dbReference type="PANTHER" id="PTHR38674">
    <property type="entry name" value="ALKANE 1-MONOOXYGENASE 1"/>
    <property type="match status" value="1"/>
</dbReference>
<evidence type="ECO:0000259" key="13">
    <source>
        <dbReference type="Pfam" id="PF00487"/>
    </source>
</evidence>
<evidence type="ECO:0000256" key="3">
    <source>
        <dbReference type="ARBA" id="ARBA00022475"/>
    </source>
</evidence>
<dbReference type="InterPro" id="IPR005804">
    <property type="entry name" value="FA_desaturase_dom"/>
</dbReference>
<evidence type="ECO:0000256" key="6">
    <source>
        <dbReference type="ARBA" id="ARBA00022723"/>
    </source>
</evidence>
<dbReference type="CDD" id="cd03512">
    <property type="entry name" value="Alkane-hydroxylase"/>
    <property type="match status" value="1"/>
</dbReference>
<dbReference type="AlphaFoldDB" id="A0A381NJR9"/>
<feature type="domain" description="Fatty acid desaturase" evidence="13">
    <location>
        <begin position="113"/>
        <end position="325"/>
    </location>
</feature>
<evidence type="ECO:0000313" key="14">
    <source>
        <dbReference type="EMBL" id="SUZ54781.1"/>
    </source>
</evidence>
<dbReference type="GO" id="GO:0046872">
    <property type="term" value="F:metal ion binding"/>
    <property type="evidence" value="ECO:0007669"/>
    <property type="project" value="UniProtKB-KW"/>
</dbReference>
<dbReference type="EMBL" id="UINC01000407">
    <property type="protein sequence ID" value="SUZ54781.1"/>
    <property type="molecule type" value="Genomic_DNA"/>
</dbReference>
<feature type="transmembrane region" description="Helical" evidence="12">
    <location>
        <begin position="332"/>
        <end position="351"/>
    </location>
</feature>
<evidence type="ECO:0000256" key="2">
    <source>
        <dbReference type="ARBA" id="ARBA00010823"/>
    </source>
</evidence>
<keyword evidence="7 12" id="KW-1133">Transmembrane helix</keyword>
<comment type="subcellular location">
    <subcellularLocation>
        <location evidence="1">Cell inner membrane</location>
        <topology evidence="1">Multi-pass membrane protein</topology>
    </subcellularLocation>
</comment>
<evidence type="ECO:0000256" key="5">
    <source>
        <dbReference type="ARBA" id="ARBA00022692"/>
    </source>
</evidence>
<sequence>MYHYIKYYIVPLITASVIMGILMGGHWMWLGFGILCIVVIGGDAVLGDDPSIPKYNYPRLLEVPLHLALPMVLLLLASLAWASGRGTQDFLGIGKLLSGFFAYDFFTARNASSWTDYLGAVIGTGFMVGGYGTVAAHELTHRIKDRIAMLEGRWLLSTSCNADFSIEHVYGHHVTVGTDADPATAKKGENVYAFFIRSTVDGHISAWKLELKRLRKKSYSVFSIRNRMFTGYFMSLIWIGLFYMAGGIFGIVLFMSQAVFAKFLLEVVNYMEHYGLTRAPDAPVRPEHSWNTNKRMSGMVLFSLTRHSAHHEKPRTQFWKLDPYVDGPQIPYGYLTTLFICLIPPVWYYVITPGLDKWEKQYAPV</sequence>
<dbReference type="PANTHER" id="PTHR38674:SF1">
    <property type="entry name" value="ALKANE 1-MONOOXYGENASE 1"/>
    <property type="match status" value="1"/>
</dbReference>
<gene>
    <name evidence="14" type="ORF">METZ01_LOCUS7635</name>
</gene>
<evidence type="ECO:0000256" key="9">
    <source>
        <dbReference type="ARBA" id="ARBA00023004"/>
    </source>
</evidence>
<name>A0A381NJR9_9ZZZZ</name>
<feature type="transmembrane region" description="Helical" evidence="12">
    <location>
        <begin position="117"/>
        <end position="136"/>
    </location>
</feature>
<dbReference type="GO" id="GO:0004497">
    <property type="term" value="F:monooxygenase activity"/>
    <property type="evidence" value="ECO:0007669"/>
    <property type="project" value="UniProtKB-KW"/>
</dbReference>
<evidence type="ECO:0000256" key="4">
    <source>
        <dbReference type="ARBA" id="ARBA00022519"/>
    </source>
</evidence>
<keyword evidence="10" id="KW-0503">Monooxygenase</keyword>
<dbReference type="InterPro" id="IPR033885">
    <property type="entry name" value="AlkB/XylM"/>
</dbReference>
<keyword evidence="4" id="KW-0997">Cell inner membrane</keyword>
<feature type="transmembrane region" description="Helical" evidence="12">
    <location>
        <begin position="60"/>
        <end position="82"/>
    </location>
</feature>
<protein>
    <recommendedName>
        <fullName evidence="13">Fatty acid desaturase domain-containing protein</fullName>
    </recommendedName>
</protein>
<accession>A0A381NJR9</accession>
<keyword evidence="9" id="KW-0408">Iron</keyword>
<evidence type="ECO:0000256" key="11">
    <source>
        <dbReference type="ARBA" id="ARBA00023136"/>
    </source>
</evidence>
<comment type="similarity">
    <text evidence="2">Belongs to the fatty acid desaturase type 1 family. AlkB subfamily.</text>
</comment>
<evidence type="ECO:0000256" key="7">
    <source>
        <dbReference type="ARBA" id="ARBA00022989"/>
    </source>
</evidence>
<keyword evidence="3" id="KW-1003">Cell membrane</keyword>
<evidence type="ECO:0000256" key="10">
    <source>
        <dbReference type="ARBA" id="ARBA00023033"/>
    </source>
</evidence>
<proteinExistence type="inferred from homology"/>
<dbReference type="GO" id="GO:0006629">
    <property type="term" value="P:lipid metabolic process"/>
    <property type="evidence" value="ECO:0007669"/>
    <property type="project" value="InterPro"/>
</dbReference>
<reference evidence="14" key="1">
    <citation type="submission" date="2018-05" db="EMBL/GenBank/DDBJ databases">
        <authorList>
            <person name="Lanie J.A."/>
            <person name="Ng W.-L."/>
            <person name="Kazmierczak K.M."/>
            <person name="Andrzejewski T.M."/>
            <person name="Davidsen T.M."/>
            <person name="Wayne K.J."/>
            <person name="Tettelin H."/>
            <person name="Glass J.I."/>
            <person name="Rusch D."/>
            <person name="Podicherti R."/>
            <person name="Tsui H.-C.T."/>
            <person name="Winkler M.E."/>
        </authorList>
    </citation>
    <scope>NUCLEOTIDE SEQUENCE</scope>
</reference>